<proteinExistence type="predicted"/>
<accession>A0A2W5FA78</accession>
<dbReference type="Proteomes" id="UP000249633">
    <property type="component" value="Unassembled WGS sequence"/>
</dbReference>
<evidence type="ECO:0000313" key="1">
    <source>
        <dbReference type="EMBL" id="PZP27892.1"/>
    </source>
</evidence>
<reference evidence="1 2" key="1">
    <citation type="submission" date="2017-08" db="EMBL/GenBank/DDBJ databases">
        <title>Infants hospitalized years apart are colonized by the same room-sourced microbial strains.</title>
        <authorList>
            <person name="Brooks B."/>
            <person name="Olm M.R."/>
            <person name="Firek B.A."/>
            <person name="Baker R."/>
            <person name="Thomas B.C."/>
            <person name="Morowitz M.J."/>
            <person name="Banfield J.F."/>
        </authorList>
    </citation>
    <scope>NUCLEOTIDE SEQUENCE [LARGE SCALE GENOMIC DNA]</scope>
    <source>
        <strain evidence="1">S2_012_000_R2_81</strain>
    </source>
</reference>
<name>A0A2W5FA78_9BURK</name>
<organism evidence="1 2">
    <name type="scientific">Roseateles depolymerans</name>
    <dbReference type="NCBI Taxonomy" id="76731"/>
    <lineage>
        <taxon>Bacteria</taxon>
        <taxon>Pseudomonadati</taxon>
        <taxon>Pseudomonadota</taxon>
        <taxon>Betaproteobacteria</taxon>
        <taxon>Burkholderiales</taxon>
        <taxon>Sphaerotilaceae</taxon>
        <taxon>Roseateles</taxon>
    </lineage>
</organism>
<dbReference type="EMBL" id="QFOD01000026">
    <property type="protein sequence ID" value="PZP27892.1"/>
    <property type="molecule type" value="Genomic_DNA"/>
</dbReference>
<comment type="caution">
    <text evidence="1">The sequence shown here is derived from an EMBL/GenBank/DDBJ whole genome shotgun (WGS) entry which is preliminary data.</text>
</comment>
<protein>
    <recommendedName>
        <fullName evidence="3">YqjK-like protein</fullName>
    </recommendedName>
</protein>
<gene>
    <name evidence="1" type="ORF">DI603_20565</name>
</gene>
<evidence type="ECO:0008006" key="3">
    <source>
        <dbReference type="Google" id="ProtNLM"/>
    </source>
</evidence>
<evidence type="ECO:0000313" key="2">
    <source>
        <dbReference type="Proteomes" id="UP000249633"/>
    </source>
</evidence>
<sequence length="107" mass="12019">MIRKPPANPAERAQRKADLLMASQLLRLQADVALDQVGQQADRWALRWQALRGWVADARVVSAAVATAGLWVGAGSRRGQLLRGLRWCWVAWRGWRLWRRAAEPPAG</sequence>
<dbReference type="AlphaFoldDB" id="A0A2W5FA78"/>